<feature type="non-terminal residue" evidence="1">
    <location>
        <position position="1"/>
    </location>
</feature>
<gene>
    <name evidence="1" type="primary">SSCI27620.1</name>
</gene>
<proteinExistence type="predicted"/>
<dbReference type="AlphaFoldDB" id="A0A0F7S7K4"/>
<keyword evidence="2" id="KW-1185">Reference proteome</keyword>
<protein>
    <submittedName>
        <fullName evidence="1">Uncharacterized protein</fullName>
    </submittedName>
</protein>
<dbReference type="STRING" id="49012.A0A0F7S7K4"/>
<evidence type="ECO:0000313" key="1">
    <source>
        <dbReference type="EMBL" id="CDW97284.1"/>
    </source>
</evidence>
<organism evidence="1 2">
    <name type="scientific">Sporisorium scitamineum</name>
    <dbReference type="NCBI Taxonomy" id="49012"/>
    <lineage>
        <taxon>Eukaryota</taxon>
        <taxon>Fungi</taxon>
        <taxon>Dikarya</taxon>
        <taxon>Basidiomycota</taxon>
        <taxon>Ustilaginomycotina</taxon>
        <taxon>Ustilaginomycetes</taxon>
        <taxon>Ustilaginales</taxon>
        <taxon>Ustilaginaceae</taxon>
        <taxon>Sporisorium</taxon>
    </lineage>
</organism>
<evidence type="ECO:0000313" key="2">
    <source>
        <dbReference type="Proteomes" id="UP000242770"/>
    </source>
</evidence>
<dbReference type="EMBL" id="CCFA01001486">
    <property type="protein sequence ID" value="CDW97284.1"/>
    <property type="molecule type" value="Genomic_DNA"/>
</dbReference>
<accession>A0A0F7S7K4</accession>
<dbReference type="Proteomes" id="UP000242770">
    <property type="component" value="Unassembled WGS sequence"/>
</dbReference>
<reference evidence="2" key="1">
    <citation type="submission" date="2014-06" db="EMBL/GenBank/DDBJ databases">
        <authorList>
            <person name="Berkman P.J."/>
        </authorList>
    </citation>
    <scope>NUCLEOTIDE SEQUENCE [LARGE SCALE GENOMIC DNA]</scope>
</reference>
<name>A0A0F7S7K4_9BASI</name>
<sequence>PIAAVYLISVHAVGQEQVPWELGRIYREQQLSPQSEPVEFGSGFGPIHNLGFLMPCHSTPWATHLHDEQLVERSWFIECPPPPSRRDMTHAQSSTKYWDQSDFFYHDPIKYLVDRFPYNVDTDYPPSPPAALMEGEGESHPWDKGWRHSWPSHLVVFESLLKEGTRRLGHTRTLKNLLSLKGYREVARYWNTPKHEDARRDGDIVVLAYKGPKSHR</sequence>